<accession>A0A087T3D4</accession>
<gene>
    <name evidence="3" type="ORF">X975_12557</name>
</gene>
<dbReference type="OrthoDB" id="542841at2759"/>
<dbReference type="PROSITE" id="PS00144">
    <property type="entry name" value="ASN_GLN_ASE_1"/>
    <property type="match status" value="1"/>
</dbReference>
<keyword evidence="4" id="KW-1185">Reference proteome</keyword>
<dbReference type="AlphaFoldDB" id="A0A087T3D4"/>
<evidence type="ECO:0000313" key="4">
    <source>
        <dbReference type="Proteomes" id="UP000054359"/>
    </source>
</evidence>
<organism evidence="3 4">
    <name type="scientific">Stegodyphus mimosarum</name>
    <name type="common">African social velvet spider</name>
    <dbReference type="NCBI Taxonomy" id="407821"/>
    <lineage>
        <taxon>Eukaryota</taxon>
        <taxon>Metazoa</taxon>
        <taxon>Ecdysozoa</taxon>
        <taxon>Arthropoda</taxon>
        <taxon>Chelicerata</taxon>
        <taxon>Arachnida</taxon>
        <taxon>Araneae</taxon>
        <taxon>Araneomorphae</taxon>
        <taxon>Entelegynae</taxon>
        <taxon>Eresoidea</taxon>
        <taxon>Eresidae</taxon>
        <taxon>Stegodyphus</taxon>
    </lineage>
</organism>
<dbReference type="InterPro" id="IPR037152">
    <property type="entry name" value="L-asparaginase_N_sf"/>
</dbReference>
<dbReference type="GO" id="GO:0006528">
    <property type="term" value="P:asparagine metabolic process"/>
    <property type="evidence" value="ECO:0007669"/>
    <property type="project" value="UniProtKB-ARBA"/>
</dbReference>
<dbReference type="STRING" id="407821.A0A087T3D4"/>
<proteinExistence type="predicted"/>
<dbReference type="InterPro" id="IPR036152">
    <property type="entry name" value="Asp/glu_Ase-like_sf"/>
</dbReference>
<dbReference type="PIRSF" id="PIRSF500176">
    <property type="entry name" value="L_ASNase"/>
    <property type="match status" value="1"/>
</dbReference>
<feature type="region of interest" description="Disordered" evidence="2">
    <location>
        <begin position="1"/>
        <end position="36"/>
    </location>
</feature>
<dbReference type="EMBL" id="KK113229">
    <property type="protein sequence ID" value="KFM59623.1"/>
    <property type="molecule type" value="Genomic_DNA"/>
</dbReference>
<feature type="active site" evidence="1">
    <location>
        <position position="66"/>
    </location>
</feature>
<evidence type="ECO:0008006" key="5">
    <source>
        <dbReference type="Google" id="ProtNLM"/>
    </source>
</evidence>
<name>A0A087T3D4_STEMI</name>
<evidence type="ECO:0000313" key="3">
    <source>
        <dbReference type="EMBL" id="KFM59623.1"/>
    </source>
</evidence>
<dbReference type="PIRSF" id="PIRSF001220">
    <property type="entry name" value="L-ASNase_gatD"/>
    <property type="match status" value="1"/>
</dbReference>
<evidence type="ECO:0000256" key="2">
    <source>
        <dbReference type="SAM" id="MobiDB-lite"/>
    </source>
</evidence>
<dbReference type="InterPro" id="IPR020827">
    <property type="entry name" value="Asparaginase/glutaminase_AS1"/>
</dbReference>
<evidence type="ECO:0000256" key="1">
    <source>
        <dbReference type="PROSITE-ProRule" id="PRU10099"/>
    </source>
</evidence>
<feature type="compositionally biased region" description="Polar residues" evidence="2">
    <location>
        <begin position="13"/>
        <end position="32"/>
    </location>
</feature>
<feature type="non-terminal residue" evidence="3">
    <location>
        <position position="98"/>
    </location>
</feature>
<dbReference type="Gene3D" id="3.40.50.1170">
    <property type="entry name" value="L-asparaginase, N-terminal domain"/>
    <property type="match status" value="1"/>
</dbReference>
<dbReference type="InterPro" id="IPR006034">
    <property type="entry name" value="Asparaginase/glutaminase-like"/>
</dbReference>
<reference evidence="3 4" key="1">
    <citation type="submission" date="2013-11" db="EMBL/GenBank/DDBJ databases">
        <title>Genome sequencing of Stegodyphus mimosarum.</title>
        <authorList>
            <person name="Bechsgaard J."/>
        </authorList>
    </citation>
    <scope>NUCLEOTIDE SEQUENCE [LARGE SCALE GENOMIC DNA]</scope>
</reference>
<feature type="compositionally biased region" description="Basic and acidic residues" evidence="2">
    <location>
        <begin position="1"/>
        <end position="10"/>
    </location>
</feature>
<dbReference type="SUPFAM" id="SSF53774">
    <property type="entry name" value="Glutaminase/Asparaginase"/>
    <property type="match status" value="1"/>
</dbReference>
<sequence length="98" mass="11156">MHSENKDLCTQKDAVNSDVSNPNNDPRTSFYQDSPDYRPLIKSSSLHKIKQDKNYSKVLVLYTGGTIGMIRSKDGVYAPVPNLMEKKIKLYPQLHDPM</sequence>
<protein>
    <recommendedName>
        <fullName evidence="5">Asparaginase</fullName>
    </recommendedName>
</protein>
<dbReference type="Proteomes" id="UP000054359">
    <property type="component" value="Unassembled WGS sequence"/>
</dbReference>